<feature type="region of interest" description="Disordered" evidence="2">
    <location>
        <begin position="702"/>
        <end position="728"/>
    </location>
</feature>
<sequence length="742" mass="85846">MLEKYLNPNYIRTLLLNPNGAKQDCINFARFCAAYYLDFTLFEPKDGENLPSLYIWESLTEKDRKDVKIADRSVISQKLPVEYSPALPALLLVKCNNIIEAISYLDHFDDKRSALILRLLADSIYKKDLTTEYIRAMIVENIAMEIERIIEKPEELPKFTAKLTESILELDVGLNRDILGFLEASLLNSAEYFFSQLPLETSYLTLSNPVFGFPEKSEMFSEEGRIFSQIWCNIYMVLSSLTKTNRLIQQLTYTFKLVADDENQEVSPGFALPRVMLLMLRLAFRQKFSDALRKNEKDRIASLAKQYKILLNDEVTENQIIRNWSKSASESDMELIETFFDFINANFKQSSNLPALSFTTREIWLRRIIFNNSDDYRDQREERNIDWFRTICHPTHRVNDMTLSQMLFVNSQWSPPGFTFISPGCHALRLSIHPHDLCLGTSANLPDFSLSARDVLYTPISEISLSELKNDRMFSPRAVETFIEKSRSKTSRRPVLKPIDEKIREFAKQQDDLLKELEEERDFLTSAMSSTISQIDKPAANRNPEITSELSKQIQILTEKLDNVVRNINMNMREQNEPVGGYIREYDDVESLAPLDLVYTDHIEHQDVSQDVTPVEKLNFSLLSGRDTPLDTAKTLFEENPLFEPSLTPKIPPKTFPQIPVEWMKLLPLESSTSTRNILHMSQNEPDKRKIFSERAVQADFQRAENETQTADGVPRAEKKSIIGERRMSREDIDQVLRKVKQ</sequence>
<protein>
    <submittedName>
        <fullName evidence="3">Uncharacterized protein</fullName>
    </submittedName>
</protein>
<dbReference type="OrthoDB" id="5876058at2759"/>
<evidence type="ECO:0000313" key="4">
    <source>
        <dbReference type="Proteomes" id="UP001152747"/>
    </source>
</evidence>
<dbReference type="EMBL" id="CANHGI010000004">
    <property type="protein sequence ID" value="CAI5447735.1"/>
    <property type="molecule type" value="Genomic_DNA"/>
</dbReference>
<evidence type="ECO:0000256" key="1">
    <source>
        <dbReference type="SAM" id="Coils"/>
    </source>
</evidence>
<gene>
    <name evidence="3" type="ORF">CAMP_LOCUS10372</name>
</gene>
<dbReference type="Proteomes" id="UP001152747">
    <property type="component" value="Unassembled WGS sequence"/>
</dbReference>
<proteinExistence type="predicted"/>
<organism evidence="3 4">
    <name type="scientific">Caenorhabditis angaria</name>
    <dbReference type="NCBI Taxonomy" id="860376"/>
    <lineage>
        <taxon>Eukaryota</taxon>
        <taxon>Metazoa</taxon>
        <taxon>Ecdysozoa</taxon>
        <taxon>Nematoda</taxon>
        <taxon>Chromadorea</taxon>
        <taxon>Rhabditida</taxon>
        <taxon>Rhabditina</taxon>
        <taxon>Rhabditomorpha</taxon>
        <taxon>Rhabditoidea</taxon>
        <taxon>Rhabditidae</taxon>
        <taxon>Peloderinae</taxon>
        <taxon>Caenorhabditis</taxon>
    </lineage>
</organism>
<feature type="compositionally biased region" description="Basic and acidic residues" evidence="2">
    <location>
        <begin position="715"/>
        <end position="728"/>
    </location>
</feature>
<accession>A0A9P1ILT4</accession>
<name>A0A9P1ILT4_9PELO</name>
<reference evidence="3" key="1">
    <citation type="submission" date="2022-11" db="EMBL/GenBank/DDBJ databases">
        <authorList>
            <person name="Kikuchi T."/>
        </authorList>
    </citation>
    <scope>NUCLEOTIDE SEQUENCE</scope>
    <source>
        <strain evidence="3">PS1010</strain>
    </source>
</reference>
<keyword evidence="1" id="KW-0175">Coiled coil</keyword>
<feature type="coiled-coil region" evidence="1">
    <location>
        <begin position="507"/>
        <end position="567"/>
    </location>
</feature>
<evidence type="ECO:0000313" key="3">
    <source>
        <dbReference type="EMBL" id="CAI5447735.1"/>
    </source>
</evidence>
<dbReference type="AlphaFoldDB" id="A0A9P1ILT4"/>
<keyword evidence="4" id="KW-1185">Reference proteome</keyword>
<comment type="caution">
    <text evidence="3">The sequence shown here is derived from an EMBL/GenBank/DDBJ whole genome shotgun (WGS) entry which is preliminary data.</text>
</comment>
<evidence type="ECO:0000256" key="2">
    <source>
        <dbReference type="SAM" id="MobiDB-lite"/>
    </source>
</evidence>